<keyword evidence="1" id="KW-1133">Transmembrane helix</keyword>
<evidence type="ECO:0000313" key="3">
    <source>
        <dbReference type="EMBL" id="CDJ36194.1"/>
    </source>
</evidence>
<feature type="transmembrane region" description="Helical" evidence="1">
    <location>
        <begin position="247"/>
        <end position="267"/>
    </location>
</feature>
<dbReference type="AlphaFoldDB" id="U6KE19"/>
<keyword evidence="1" id="KW-0472">Membrane</keyword>
<organism evidence="3 4">
    <name type="scientific">Eimeria mitis</name>
    <dbReference type="NCBI Taxonomy" id="44415"/>
    <lineage>
        <taxon>Eukaryota</taxon>
        <taxon>Sar</taxon>
        <taxon>Alveolata</taxon>
        <taxon>Apicomplexa</taxon>
        <taxon>Conoidasida</taxon>
        <taxon>Coccidia</taxon>
        <taxon>Eucoccidiorida</taxon>
        <taxon>Eimeriorina</taxon>
        <taxon>Eimeriidae</taxon>
        <taxon>Eimeria</taxon>
    </lineage>
</organism>
<evidence type="ECO:0000256" key="1">
    <source>
        <dbReference type="SAM" id="Phobius"/>
    </source>
</evidence>
<feature type="transmembrane region" description="Helical" evidence="1">
    <location>
        <begin position="140"/>
        <end position="158"/>
    </location>
</feature>
<sequence length="269" mass="29102">MSSRYCERRCYLALLYLVTVVIIPGEANAAYPELTSTDDVHLLELSQASEDYSIRNTKDTNSIIGDLDTPFKISEGAASPYPEHPLPFHADTQISPRQKGLVEQASPQRTPEGGTRSVVITEAYLVGHLPEKLHRPPDRVFWIQKLLALGLLLTWTLIGHRAASDGASDGLSRALLALWTVSLLMSLLRRTPEPSHFIVASAGVAGQSQAAGRGKGKSSSLRKFFANVLTVMLTLIVIALFGPLIFFVTGVLLAAMLAAVLGIAICLSR</sequence>
<proteinExistence type="predicted"/>
<feature type="transmembrane region" description="Helical" evidence="1">
    <location>
        <begin position="224"/>
        <end position="241"/>
    </location>
</feature>
<keyword evidence="2" id="KW-0732">Signal</keyword>
<feature type="chain" id="PRO_5004672849" description="Transmembrane protein" evidence="2">
    <location>
        <begin position="30"/>
        <end position="269"/>
    </location>
</feature>
<dbReference type="RefSeq" id="XP_037878483.1">
    <property type="nucleotide sequence ID" value="XM_038022629.1"/>
</dbReference>
<dbReference type="GeneID" id="60403783"/>
<evidence type="ECO:0000256" key="2">
    <source>
        <dbReference type="SAM" id="SignalP"/>
    </source>
</evidence>
<accession>U6KE19</accession>
<reference evidence="3" key="1">
    <citation type="submission" date="2013-10" db="EMBL/GenBank/DDBJ databases">
        <title>Genomic analysis of the causative agents of coccidiosis in chickens.</title>
        <authorList>
            <person name="Reid A.J."/>
            <person name="Blake D."/>
            <person name="Billington K."/>
            <person name="Browne H."/>
            <person name="Dunn M."/>
            <person name="Hung S."/>
            <person name="Kawahara F."/>
            <person name="Miranda-Saavedra D."/>
            <person name="Mourier T."/>
            <person name="Nagra H."/>
            <person name="Otto T.D."/>
            <person name="Rawlings N."/>
            <person name="Sanchez A."/>
            <person name="Sanders M."/>
            <person name="Subramaniam C."/>
            <person name="Tay Y."/>
            <person name="Dear P."/>
            <person name="Doerig C."/>
            <person name="Gruber A."/>
            <person name="Parkinson J."/>
            <person name="Shirley M."/>
            <person name="Wan K.L."/>
            <person name="Berriman M."/>
            <person name="Tomley F."/>
            <person name="Pain A."/>
        </authorList>
    </citation>
    <scope>NUCLEOTIDE SEQUENCE [LARGE SCALE GENOMIC DNA]</scope>
    <source>
        <strain evidence="3">Houghton</strain>
    </source>
</reference>
<dbReference type="OrthoDB" id="346324at2759"/>
<name>U6KE19_9EIME</name>
<protein>
    <recommendedName>
        <fullName evidence="5">Transmembrane protein</fullName>
    </recommendedName>
</protein>
<dbReference type="VEuPathDB" id="ToxoDB:EMH_0010040"/>
<keyword evidence="4" id="KW-1185">Reference proteome</keyword>
<feature type="signal peptide" evidence="2">
    <location>
        <begin position="1"/>
        <end position="29"/>
    </location>
</feature>
<evidence type="ECO:0008006" key="5">
    <source>
        <dbReference type="Google" id="ProtNLM"/>
    </source>
</evidence>
<dbReference type="EMBL" id="HG735619">
    <property type="protein sequence ID" value="CDJ36194.1"/>
    <property type="molecule type" value="Genomic_DNA"/>
</dbReference>
<evidence type="ECO:0000313" key="4">
    <source>
        <dbReference type="Proteomes" id="UP000030744"/>
    </source>
</evidence>
<keyword evidence="1" id="KW-0812">Transmembrane</keyword>
<reference evidence="3" key="2">
    <citation type="submission" date="2013-10" db="EMBL/GenBank/DDBJ databases">
        <authorList>
            <person name="Aslett M."/>
        </authorList>
    </citation>
    <scope>NUCLEOTIDE SEQUENCE [LARGE SCALE GENOMIC DNA]</scope>
    <source>
        <strain evidence="3">Houghton</strain>
    </source>
</reference>
<gene>
    <name evidence="3" type="ORF">EMH_0010040</name>
</gene>
<dbReference type="Proteomes" id="UP000030744">
    <property type="component" value="Unassembled WGS sequence"/>
</dbReference>